<dbReference type="Pfam" id="PF13480">
    <property type="entry name" value="Acetyltransf_6"/>
    <property type="match status" value="1"/>
</dbReference>
<dbReference type="Proteomes" id="UP000019678">
    <property type="component" value="Unassembled WGS sequence"/>
</dbReference>
<evidence type="ECO:0000313" key="4">
    <source>
        <dbReference type="Proteomes" id="UP000019678"/>
    </source>
</evidence>
<feature type="domain" description="BioF2-like acetyltransferase" evidence="2">
    <location>
        <begin position="190"/>
        <end position="339"/>
    </location>
</feature>
<sequence>MLRVQIVIETAGLVAVRGAWEDLLARSALSEPTLSPSWLLPWWRVFGPLDGRELRAVLFWEGQRLVGLAPFCERSRRHRLGLSLRALELCGSGEEEADETGSDYLGVVVERGAEPAIARELAELLTTSSGLLGAWDELRMPAMRGDDLLPVLLARELRARGADALLEMTGACPLIPLPATWDAYLAALPSSRRYLVRRSLRDLEAWAGAPLRLSRVTRPEELPAATDTLIRLHEGRWSSDGKPGAFASPRFRAFHAEVMPALLERGALELSWLEARGEPIAAIYNIVWQGRVCFYQGGRRTDLPEKLRAGIALQALAIRDAIAAGHKEYDFLAGTSRYKMELSLAVRPLVQLYATRPSLTDTVRRVADLALDQARLLRRAFAGPTLGQGRTPPGPTSPSSGGEASKTRDAVSP</sequence>
<accession>A0A017TBR0</accession>
<dbReference type="InterPro" id="IPR038740">
    <property type="entry name" value="BioF2-like_GNAT_dom"/>
</dbReference>
<reference evidence="3 4" key="1">
    <citation type="submission" date="2013-05" db="EMBL/GenBank/DDBJ databases">
        <title>Genome assembly of Chondromyces apiculatus DSM 436.</title>
        <authorList>
            <person name="Sharma G."/>
            <person name="Khatri I."/>
            <person name="Kaur C."/>
            <person name="Mayilraj S."/>
            <person name="Subramanian S."/>
        </authorList>
    </citation>
    <scope>NUCLEOTIDE SEQUENCE [LARGE SCALE GENOMIC DNA]</scope>
    <source>
        <strain evidence="3 4">DSM 436</strain>
    </source>
</reference>
<dbReference type="AlphaFoldDB" id="A0A017TBR0"/>
<comment type="caution">
    <text evidence="3">The sequence shown here is derived from an EMBL/GenBank/DDBJ whole genome shotgun (WGS) entry which is preliminary data.</text>
</comment>
<gene>
    <name evidence="3" type="ORF">CAP_2138</name>
</gene>
<dbReference type="SUPFAM" id="SSF55729">
    <property type="entry name" value="Acyl-CoA N-acyltransferases (Nat)"/>
    <property type="match status" value="1"/>
</dbReference>
<protein>
    <recommendedName>
        <fullName evidence="2">BioF2-like acetyltransferase domain-containing protein</fullName>
    </recommendedName>
</protein>
<dbReference type="eggNOG" id="COG5653">
    <property type="taxonomic scope" value="Bacteria"/>
</dbReference>
<dbReference type="EMBL" id="ASRX01000017">
    <property type="protein sequence ID" value="EYF06260.1"/>
    <property type="molecule type" value="Genomic_DNA"/>
</dbReference>
<dbReference type="RefSeq" id="WP_044240381.1">
    <property type="nucleotide sequence ID" value="NZ_ASRX01000017.1"/>
</dbReference>
<dbReference type="InterPro" id="IPR016181">
    <property type="entry name" value="Acyl_CoA_acyltransferase"/>
</dbReference>
<keyword evidence="4" id="KW-1185">Reference proteome</keyword>
<evidence type="ECO:0000313" key="3">
    <source>
        <dbReference type="EMBL" id="EYF06260.1"/>
    </source>
</evidence>
<evidence type="ECO:0000259" key="2">
    <source>
        <dbReference type="Pfam" id="PF13480"/>
    </source>
</evidence>
<dbReference type="OrthoDB" id="9808976at2"/>
<proteinExistence type="predicted"/>
<dbReference type="Gene3D" id="3.40.630.30">
    <property type="match status" value="1"/>
</dbReference>
<name>A0A017TBR0_9BACT</name>
<evidence type="ECO:0000256" key="1">
    <source>
        <dbReference type="SAM" id="MobiDB-lite"/>
    </source>
</evidence>
<feature type="region of interest" description="Disordered" evidence="1">
    <location>
        <begin position="382"/>
        <end position="413"/>
    </location>
</feature>
<organism evidence="3 4">
    <name type="scientific">Chondromyces apiculatus DSM 436</name>
    <dbReference type="NCBI Taxonomy" id="1192034"/>
    <lineage>
        <taxon>Bacteria</taxon>
        <taxon>Pseudomonadati</taxon>
        <taxon>Myxococcota</taxon>
        <taxon>Polyangia</taxon>
        <taxon>Polyangiales</taxon>
        <taxon>Polyangiaceae</taxon>
        <taxon>Chondromyces</taxon>
    </lineage>
</organism>
<dbReference type="STRING" id="1192034.CAP_2138"/>